<protein>
    <submittedName>
        <fullName evidence="2">Uncharacterized protein</fullName>
    </submittedName>
</protein>
<gene>
    <name evidence="2" type="ORF">SDC9_193749</name>
</gene>
<comment type="caution">
    <text evidence="2">The sequence shown here is derived from an EMBL/GenBank/DDBJ whole genome shotgun (WGS) entry which is preliminary data.</text>
</comment>
<sequence length="42" mass="4975">MQATGGKEEHRQHKGQHRDDVEQQCMAHERDVFLDAEEFHDV</sequence>
<name>A0A645I5J9_9ZZZZ</name>
<feature type="region of interest" description="Disordered" evidence="1">
    <location>
        <begin position="1"/>
        <end position="21"/>
    </location>
</feature>
<dbReference type="AlphaFoldDB" id="A0A645I5J9"/>
<accession>A0A645I5J9</accession>
<evidence type="ECO:0000313" key="2">
    <source>
        <dbReference type="EMBL" id="MPN46166.1"/>
    </source>
</evidence>
<proteinExistence type="predicted"/>
<dbReference type="EMBL" id="VSSQ01106619">
    <property type="protein sequence ID" value="MPN46166.1"/>
    <property type="molecule type" value="Genomic_DNA"/>
</dbReference>
<evidence type="ECO:0000256" key="1">
    <source>
        <dbReference type="SAM" id="MobiDB-lite"/>
    </source>
</evidence>
<organism evidence="2">
    <name type="scientific">bioreactor metagenome</name>
    <dbReference type="NCBI Taxonomy" id="1076179"/>
    <lineage>
        <taxon>unclassified sequences</taxon>
        <taxon>metagenomes</taxon>
        <taxon>ecological metagenomes</taxon>
    </lineage>
</organism>
<reference evidence="2" key="1">
    <citation type="submission" date="2019-08" db="EMBL/GenBank/DDBJ databases">
        <authorList>
            <person name="Kucharzyk K."/>
            <person name="Murdoch R.W."/>
            <person name="Higgins S."/>
            <person name="Loffler F."/>
        </authorList>
    </citation>
    <scope>NUCLEOTIDE SEQUENCE</scope>
</reference>